<sequence length="86" mass="9629">MNWEGLLQGDVAQQVERFTEALLQAQGSWVPHKQLRSRVSDQQWSQMPSIGHCALTSTALLGGSSCYTEKQPPTWRQRRTGPVFSG</sequence>
<name>A0A5B7I4Z1_PORTR</name>
<dbReference type="Proteomes" id="UP000324222">
    <property type="component" value="Unassembled WGS sequence"/>
</dbReference>
<dbReference type="AlphaFoldDB" id="A0A5B7I4Z1"/>
<accession>A0A5B7I4Z1</accession>
<protein>
    <submittedName>
        <fullName evidence="1">Uncharacterized protein</fullName>
    </submittedName>
</protein>
<dbReference type="EMBL" id="VSRR010044653">
    <property type="protein sequence ID" value="MPC76949.1"/>
    <property type="molecule type" value="Genomic_DNA"/>
</dbReference>
<comment type="caution">
    <text evidence="1">The sequence shown here is derived from an EMBL/GenBank/DDBJ whole genome shotgun (WGS) entry which is preliminary data.</text>
</comment>
<organism evidence="1 2">
    <name type="scientific">Portunus trituberculatus</name>
    <name type="common">Swimming crab</name>
    <name type="synonym">Neptunus trituberculatus</name>
    <dbReference type="NCBI Taxonomy" id="210409"/>
    <lineage>
        <taxon>Eukaryota</taxon>
        <taxon>Metazoa</taxon>
        <taxon>Ecdysozoa</taxon>
        <taxon>Arthropoda</taxon>
        <taxon>Crustacea</taxon>
        <taxon>Multicrustacea</taxon>
        <taxon>Malacostraca</taxon>
        <taxon>Eumalacostraca</taxon>
        <taxon>Eucarida</taxon>
        <taxon>Decapoda</taxon>
        <taxon>Pleocyemata</taxon>
        <taxon>Brachyura</taxon>
        <taxon>Eubrachyura</taxon>
        <taxon>Portunoidea</taxon>
        <taxon>Portunidae</taxon>
        <taxon>Portuninae</taxon>
        <taxon>Portunus</taxon>
    </lineage>
</organism>
<proteinExistence type="predicted"/>
<evidence type="ECO:0000313" key="2">
    <source>
        <dbReference type="Proteomes" id="UP000324222"/>
    </source>
</evidence>
<gene>
    <name evidence="1" type="ORF">E2C01_071386</name>
</gene>
<reference evidence="1 2" key="1">
    <citation type="submission" date="2019-05" db="EMBL/GenBank/DDBJ databases">
        <title>Another draft genome of Portunus trituberculatus and its Hox gene families provides insights of decapod evolution.</title>
        <authorList>
            <person name="Jeong J.-H."/>
            <person name="Song I."/>
            <person name="Kim S."/>
            <person name="Choi T."/>
            <person name="Kim D."/>
            <person name="Ryu S."/>
            <person name="Kim W."/>
        </authorList>
    </citation>
    <scope>NUCLEOTIDE SEQUENCE [LARGE SCALE GENOMIC DNA]</scope>
    <source>
        <tissue evidence="1">Muscle</tissue>
    </source>
</reference>
<keyword evidence="2" id="KW-1185">Reference proteome</keyword>
<evidence type="ECO:0000313" key="1">
    <source>
        <dbReference type="EMBL" id="MPC76949.1"/>
    </source>
</evidence>